<protein>
    <recommendedName>
        <fullName evidence="7">Palmitoyltransferase</fullName>
        <ecNumber evidence="7">2.3.1.225</ecNumber>
    </recommendedName>
</protein>
<evidence type="ECO:0000256" key="6">
    <source>
        <dbReference type="ARBA" id="ARBA00023315"/>
    </source>
</evidence>
<dbReference type="EMBL" id="CAJNNV010025015">
    <property type="protein sequence ID" value="CAE8611253.1"/>
    <property type="molecule type" value="Genomic_DNA"/>
</dbReference>
<keyword evidence="6 7" id="KW-0012">Acyltransferase</keyword>
<feature type="transmembrane region" description="Helical" evidence="7">
    <location>
        <begin position="145"/>
        <end position="165"/>
    </location>
</feature>
<dbReference type="GO" id="GO:0005783">
    <property type="term" value="C:endoplasmic reticulum"/>
    <property type="evidence" value="ECO:0007669"/>
    <property type="project" value="TreeGrafter"/>
</dbReference>
<sequence>MCPLDNFKNSALNRAAQAGKAPVFAYLLDKHNDPAQRNTSDASCIDIARDCKDPTVLPELQQLLRKRGFNLACLSEGPGDPVDVEVGKASMSSRAAMLKQTEEAESMIEKMYCLRWTLMWLVSVSFVAFQYILDLRAVLWQEWPQIAALFELGVVASLALFYHLFRSDPGKVKPSTDPSTNIEALLRGIRLGKDVPCTRLCTTTWVLKGLRTKYCKETHACIEEFDHYCDFFANPIGRNNHRAFYVICWVEVSTQYLHLLSCFLVARSTIPLSDVFQIFSWGYKVATSYPLMCLTMWLHGFGLPFMLYMLLMQSVGIGYNVTQNEIANWRRYEHLWEPGTGHRKAPIFRNCFCKGSFFRNVLDFWWHGSRRECGPGCPEGIIKIALMLKEAGAK</sequence>
<evidence type="ECO:0000313" key="10">
    <source>
        <dbReference type="Proteomes" id="UP000654075"/>
    </source>
</evidence>
<evidence type="ECO:0000256" key="2">
    <source>
        <dbReference type="ARBA" id="ARBA00022679"/>
    </source>
</evidence>
<dbReference type="InterPro" id="IPR039859">
    <property type="entry name" value="PFA4/ZDH16/20/ERF2-like"/>
</dbReference>
<organism evidence="9 10">
    <name type="scientific">Polarella glacialis</name>
    <name type="common">Dinoflagellate</name>
    <dbReference type="NCBI Taxonomy" id="89957"/>
    <lineage>
        <taxon>Eukaryota</taxon>
        <taxon>Sar</taxon>
        <taxon>Alveolata</taxon>
        <taxon>Dinophyceae</taxon>
        <taxon>Suessiales</taxon>
        <taxon>Suessiaceae</taxon>
        <taxon>Polarella</taxon>
    </lineage>
</organism>
<dbReference type="PROSITE" id="PS50216">
    <property type="entry name" value="DHHC"/>
    <property type="match status" value="1"/>
</dbReference>
<keyword evidence="3 7" id="KW-0812">Transmembrane</keyword>
<feature type="transmembrane region" description="Helical" evidence="7">
    <location>
        <begin position="286"/>
        <end position="311"/>
    </location>
</feature>
<keyword evidence="2 7" id="KW-0808">Transferase</keyword>
<dbReference type="InterPro" id="IPR001594">
    <property type="entry name" value="Palmitoyltrfase_DHHC"/>
</dbReference>
<comment type="catalytic activity">
    <reaction evidence="7">
        <text>L-cysteinyl-[protein] + hexadecanoyl-CoA = S-hexadecanoyl-L-cysteinyl-[protein] + CoA</text>
        <dbReference type="Rhea" id="RHEA:36683"/>
        <dbReference type="Rhea" id="RHEA-COMP:10131"/>
        <dbReference type="Rhea" id="RHEA-COMP:11032"/>
        <dbReference type="ChEBI" id="CHEBI:29950"/>
        <dbReference type="ChEBI" id="CHEBI:57287"/>
        <dbReference type="ChEBI" id="CHEBI:57379"/>
        <dbReference type="ChEBI" id="CHEBI:74151"/>
        <dbReference type="EC" id="2.3.1.225"/>
    </reaction>
</comment>
<evidence type="ECO:0000256" key="7">
    <source>
        <dbReference type="RuleBase" id="RU079119"/>
    </source>
</evidence>
<dbReference type="AlphaFoldDB" id="A0A813FL04"/>
<dbReference type="PANTHER" id="PTHR22883">
    <property type="entry name" value="ZINC FINGER DHHC DOMAIN CONTAINING PROTEIN"/>
    <property type="match status" value="1"/>
</dbReference>
<feature type="transmembrane region" description="Helical" evidence="7">
    <location>
        <begin position="243"/>
        <end position="266"/>
    </location>
</feature>
<keyword evidence="4 7" id="KW-1133">Transmembrane helix</keyword>
<reference evidence="9" key="1">
    <citation type="submission" date="2021-02" db="EMBL/GenBank/DDBJ databases">
        <authorList>
            <person name="Dougan E. K."/>
            <person name="Rhodes N."/>
            <person name="Thang M."/>
            <person name="Chan C."/>
        </authorList>
    </citation>
    <scope>NUCLEOTIDE SEQUENCE</scope>
</reference>
<name>A0A813FL04_POLGL</name>
<dbReference type="GO" id="GO:0006612">
    <property type="term" value="P:protein targeting to membrane"/>
    <property type="evidence" value="ECO:0007669"/>
    <property type="project" value="TreeGrafter"/>
</dbReference>
<comment type="subcellular location">
    <subcellularLocation>
        <location evidence="1">Membrane</location>
        <topology evidence="1">Multi-pass membrane protein</topology>
    </subcellularLocation>
</comment>
<comment type="domain">
    <text evidence="7">The DHHC domain is required for palmitoyltransferase activity.</text>
</comment>
<dbReference type="Proteomes" id="UP000654075">
    <property type="component" value="Unassembled WGS sequence"/>
</dbReference>
<evidence type="ECO:0000256" key="4">
    <source>
        <dbReference type="ARBA" id="ARBA00022989"/>
    </source>
</evidence>
<dbReference type="GO" id="GO:0005794">
    <property type="term" value="C:Golgi apparatus"/>
    <property type="evidence" value="ECO:0007669"/>
    <property type="project" value="TreeGrafter"/>
</dbReference>
<comment type="similarity">
    <text evidence="7">Belongs to the DHHC palmitoyltransferase family.</text>
</comment>
<dbReference type="GO" id="GO:0016020">
    <property type="term" value="C:membrane"/>
    <property type="evidence" value="ECO:0007669"/>
    <property type="project" value="UniProtKB-SubCell"/>
</dbReference>
<dbReference type="GO" id="GO:0019706">
    <property type="term" value="F:protein-cysteine S-palmitoyltransferase activity"/>
    <property type="evidence" value="ECO:0007669"/>
    <property type="project" value="UniProtKB-EC"/>
</dbReference>
<keyword evidence="5 7" id="KW-0472">Membrane</keyword>
<evidence type="ECO:0000313" key="9">
    <source>
        <dbReference type="EMBL" id="CAE8611253.1"/>
    </source>
</evidence>
<dbReference type="EC" id="2.3.1.225" evidence="7"/>
<keyword evidence="10" id="KW-1185">Reference proteome</keyword>
<gene>
    <name evidence="9" type="ORF">PGLA1383_LOCUS29058</name>
</gene>
<evidence type="ECO:0000256" key="5">
    <source>
        <dbReference type="ARBA" id="ARBA00023136"/>
    </source>
</evidence>
<evidence type="ECO:0000256" key="3">
    <source>
        <dbReference type="ARBA" id="ARBA00022692"/>
    </source>
</evidence>
<evidence type="ECO:0000259" key="8">
    <source>
        <dbReference type="Pfam" id="PF01529"/>
    </source>
</evidence>
<dbReference type="Pfam" id="PF01529">
    <property type="entry name" value="DHHC"/>
    <property type="match status" value="1"/>
</dbReference>
<feature type="transmembrane region" description="Helical" evidence="7">
    <location>
        <begin position="113"/>
        <end position="133"/>
    </location>
</feature>
<evidence type="ECO:0000256" key="1">
    <source>
        <dbReference type="ARBA" id="ARBA00004141"/>
    </source>
</evidence>
<dbReference type="OrthoDB" id="433708at2759"/>
<proteinExistence type="inferred from homology"/>
<accession>A0A813FL04</accession>
<comment type="caution">
    <text evidence="9">The sequence shown here is derived from an EMBL/GenBank/DDBJ whole genome shotgun (WGS) entry which is preliminary data.</text>
</comment>
<feature type="domain" description="Palmitoyltransferase DHHC" evidence="8">
    <location>
        <begin position="199"/>
        <end position="329"/>
    </location>
</feature>